<evidence type="ECO:0000259" key="1">
    <source>
        <dbReference type="PROSITE" id="PS50097"/>
    </source>
</evidence>
<dbReference type="InterPro" id="IPR000210">
    <property type="entry name" value="BTB/POZ_dom"/>
</dbReference>
<dbReference type="SMART" id="SM00225">
    <property type="entry name" value="BTB"/>
    <property type="match status" value="1"/>
</dbReference>
<accession>A0A4Y2AE30</accession>
<comment type="caution">
    <text evidence="2">The sequence shown here is derived from an EMBL/GenBank/DDBJ whole genome shotgun (WGS) entry which is preliminary data.</text>
</comment>
<protein>
    <submittedName>
        <fullName evidence="2">BTB/POZ domain-containing protein 6-A</fullName>
    </submittedName>
</protein>
<keyword evidence="3" id="KW-1185">Reference proteome</keyword>
<reference evidence="2 3" key="1">
    <citation type="journal article" date="2019" name="Sci. Rep.">
        <title>Orb-weaving spider Araneus ventricosus genome elucidates the spidroin gene catalogue.</title>
        <authorList>
            <person name="Kono N."/>
            <person name="Nakamura H."/>
            <person name="Ohtoshi R."/>
            <person name="Moran D.A.P."/>
            <person name="Shinohara A."/>
            <person name="Yoshida Y."/>
            <person name="Fujiwara M."/>
            <person name="Mori M."/>
            <person name="Tomita M."/>
            <person name="Arakawa K."/>
        </authorList>
    </citation>
    <scope>NUCLEOTIDE SEQUENCE [LARGE SCALE GENOMIC DNA]</scope>
</reference>
<proteinExistence type="predicted"/>
<sequence>MEKWSPKDCWTRGRWFKLWRQKEEMSLKLGIHEKAKLCHLSMEKPSEIPEERKLKTQIANLLENESLSDVVFLVDQPASKYPCHKLILALGSQVFKAMFYGKIKEQDEIRVPDVTKEGFAIMLRYLYSSEIQIDNEYEAFEAAYASKKYLIKPLFKACESYLLSNVVLDSQTVFSLYEEAAFLEMKQLQSRCLGFVSRNAKKLLHSESFHSASKTTIQDILRLDLMDIESEVEIIEAIWHWGEERCKELDLECSEENIRLLTKDFLQHVRFLSMKMADLEEVLEKFQLLDTSERLTILWNLTMPKIVTGTTKSPSSLCEISRTRSVSNCSRIELPTEYRYDGSLNNFLIDEHRATVEVTVVGPPVIIIGAVVAFRPIPCYSAVHRTLDFELRIGNKMTNAKSCIKSSQKAQDEEVTAEQLEQELLLDEYVEISEGEKAELAVEMAAEGVRVMQCLEKEFSTQCGKACVTFHFNTNDTDKLFFPVKELMCVCG</sequence>
<evidence type="ECO:0000313" key="3">
    <source>
        <dbReference type="Proteomes" id="UP000499080"/>
    </source>
</evidence>
<dbReference type="Pfam" id="PF00651">
    <property type="entry name" value="BTB"/>
    <property type="match status" value="1"/>
</dbReference>
<dbReference type="InterPro" id="IPR011705">
    <property type="entry name" value="BACK"/>
</dbReference>
<gene>
    <name evidence="2" type="primary">btbd6a_1</name>
    <name evidence="2" type="ORF">AVEN_143285_1</name>
</gene>
<feature type="domain" description="BTB" evidence="1">
    <location>
        <begin position="68"/>
        <end position="135"/>
    </location>
</feature>
<name>A0A4Y2AE30_ARAVE</name>
<dbReference type="EMBL" id="BGPR01000014">
    <property type="protein sequence ID" value="GBL77960.1"/>
    <property type="molecule type" value="Genomic_DNA"/>
</dbReference>
<dbReference type="PROSITE" id="PS50097">
    <property type="entry name" value="BTB"/>
    <property type="match status" value="1"/>
</dbReference>
<dbReference type="PANTHER" id="PTHR45774:SF3">
    <property type="entry name" value="BTB (POZ) DOMAIN-CONTAINING 2B-RELATED"/>
    <property type="match status" value="1"/>
</dbReference>
<dbReference type="Pfam" id="PF07707">
    <property type="entry name" value="BACK"/>
    <property type="match status" value="1"/>
</dbReference>
<dbReference type="Proteomes" id="UP000499080">
    <property type="component" value="Unassembled WGS sequence"/>
</dbReference>
<dbReference type="PANTHER" id="PTHR45774">
    <property type="entry name" value="BTB/POZ DOMAIN-CONTAINING"/>
    <property type="match status" value="1"/>
</dbReference>
<dbReference type="SUPFAM" id="SSF54695">
    <property type="entry name" value="POZ domain"/>
    <property type="match status" value="1"/>
</dbReference>
<evidence type="ECO:0000313" key="2">
    <source>
        <dbReference type="EMBL" id="GBL77960.1"/>
    </source>
</evidence>
<dbReference type="Gene3D" id="3.30.710.10">
    <property type="entry name" value="Potassium Channel Kv1.1, Chain A"/>
    <property type="match status" value="1"/>
</dbReference>
<dbReference type="InterPro" id="IPR011333">
    <property type="entry name" value="SKP1/BTB/POZ_sf"/>
</dbReference>
<dbReference type="AlphaFoldDB" id="A0A4Y2AE30"/>
<organism evidence="2 3">
    <name type="scientific">Araneus ventricosus</name>
    <name type="common">Orbweaver spider</name>
    <name type="synonym">Epeira ventricosa</name>
    <dbReference type="NCBI Taxonomy" id="182803"/>
    <lineage>
        <taxon>Eukaryota</taxon>
        <taxon>Metazoa</taxon>
        <taxon>Ecdysozoa</taxon>
        <taxon>Arthropoda</taxon>
        <taxon>Chelicerata</taxon>
        <taxon>Arachnida</taxon>
        <taxon>Araneae</taxon>
        <taxon>Araneomorphae</taxon>
        <taxon>Entelegynae</taxon>
        <taxon>Araneoidea</taxon>
        <taxon>Araneidae</taxon>
        <taxon>Araneus</taxon>
    </lineage>
</organism>
<dbReference type="Gene3D" id="1.25.40.420">
    <property type="match status" value="1"/>
</dbReference>
<dbReference type="SMART" id="SM00875">
    <property type="entry name" value="BACK"/>
    <property type="match status" value="1"/>
</dbReference>
<dbReference type="OrthoDB" id="6428432at2759"/>